<dbReference type="InterPro" id="IPR012338">
    <property type="entry name" value="Beta-lactam/transpept-like"/>
</dbReference>
<evidence type="ECO:0000313" key="3">
    <source>
        <dbReference type="Proteomes" id="UP000279959"/>
    </source>
</evidence>
<dbReference type="InterPro" id="IPR001466">
    <property type="entry name" value="Beta-lactam-related"/>
</dbReference>
<dbReference type="Proteomes" id="UP000279959">
    <property type="component" value="Chromosome"/>
</dbReference>
<dbReference type="EMBL" id="AP018664">
    <property type="protein sequence ID" value="BBD99959.1"/>
    <property type="molecule type" value="Genomic_DNA"/>
</dbReference>
<dbReference type="Pfam" id="PF00144">
    <property type="entry name" value="Beta-lactamase"/>
    <property type="match status" value="1"/>
</dbReference>
<dbReference type="PANTHER" id="PTHR43283">
    <property type="entry name" value="BETA-LACTAMASE-RELATED"/>
    <property type="match status" value="1"/>
</dbReference>
<reference evidence="2 3" key="1">
    <citation type="submission" date="2018-05" db="EMBL/GenBank/DDBJ databases">
        <title>Complete Genome Sequence of the Nonylphenol-Degrading Bacterium Sphingobium amiense DSM 16289T.</title>
        <authorList>
            <person name="Ootsuka M."/>
            <person name="Nishizawa T."/>
            <person name="Ohta H."/>
        </authorList>
    </citation>
    <scope>NUCLEOTIDE SEQUENCE [LARGE SCALE GENOMIC DNA]</scope>
    <source>
        <strain evidence="2 3">DSM 16289</strain>
    </source>
</reference>
<dbReference type="InterPro" id="IPR050789">
    <property type="entry name" value="Diverse_Enzym_Activities"/>
</dbReference>
<proteinExistence type="predicted"/>
<dbReference type="Gene3D" id="3.40.710.10">
    <property type="entry name" value="DD-peptidase/beta-lactamase superfamily"/>
    <property type="match status" value="1"/>
</dbReference>
<organism evidence="2 3">
    <name type="scientific">Sphingobium amiense</name>
    <dbReference type="NCBI Taxonomy" id="135719"/>
    <lineage>
        <taxon>Bacteria</taxon>
        <taxon>Pseudomonadati</taxon>
        <taxon>Pseudomonadota</taxon>
        <taxon>Alphaproteobacteria</taxon>
        <taxon>Sphingomonadales</taxon>
        <taxon>Sphingomonadaceae</taxon>
        <taxon>Sphingobium</taxon>
    </lineage>
</organism>
<evidence type="ECO:0000259" key="1">
    <source>
        <dbReference type="Pfam" id="PF00144"/>
    </source>
</evidence>
<dbReference type="SUPFAM" id="SSF56601">
    <property type="entry name" value="beta-lactamase/transpeptidase-like"/>
    <property type="match status" value="1"/>
</dbReference>
<keyword evidence="3" id="KW-1185">Reference proteome</keyword>
<dbReference type="PANTHER" id="PTHR43283:SF3">
    <property type="entry name" value="BETA-LACTAMASE FAMILY PROTEIN (AFU_ORTHOLOGUE AFUA_5G07500)"/>
    <property type="match status" value="1"/>
</dbReference>
<evidence type="ECO:0000313" key="2">
    <source>
        <dbReference type="EMBL" id="BBD99959.1"/>
    </source>
</evidence>
<sequence length="404" mass="43362">MASETAGADFGKVAALLDELVASRQVPGANVAIHRSGREIFYHQSGFSDLAAGTPIARDSLFRLFSMTKPVIAAATMVLIDDGALGLDDSIVDHIPEFADLRVHSEGAGDSSGPQAPTVRHLLTHTAGFSYWFQSGTPVGALYAADPGINFDRWRYDPQFGGLDGLARALGQLPLLARPGTRWHYSMSFEVAGILIERVSGQKLDDFLRTRIFDPLKMHDTDFWVEPDKAHRLTSLYRPTEGGGLELAESGADSPRLKPVPGLAGGGGLVSTIDDYGRFAQMLLRDGELEGARVLSTESVRAMMSSHLRPDQLDELPELVKWGLGGAGDGMGFGFGGSVVLRPPANGVPAFPGEYSWGGGSSTTFWVDPKHDLSVVFMTQRFPPAADMPRDVLHRAVYGALGLA</sequence>
<feature type="domain" description="Beta-lactamase-related" evidence="1">
    <location>
        <begin position="13"/>
        <end position="396"/>
    </location>
</feature>
<accession>A0A494WGN8</accession>
<dbReference type="RefSeq" id="WP_066696332.1">
    <property type="nucleotide sequence ID" value="NZ_AP018664.1"/>
</dbReference>
<protein>
    <recommendedName>
        <fullName evidence="1">Beta-lactamase-related domain-containing protein</fullName>
    </recommendedName>
</protein>
<dbReference type="KEGG" id="sami:SAMIE_1034600"/>
<dbReference type="AlphaFoldDB" id="A0A494WGN8"/>
<gene>
    <name evidence="2" type="ORF">SAMIE_1034600</name>
</gene>
<name>A0A494WGN8_9SPHN</name>